<proteinExistence type="predicted"/>
<dbReference type="OrthoDB" id="431557at2759"/>
<protein>
    <submittedName>
        <fullName evidence="1">Uncharacterized protein</fullName>
    </submittedName>
</protein>
<dbReference type="AlphaFoldDB" id="A0A087HIP2"/>
<dbReference type="Gramene" id="KFK41994">
    <property type="protein sequence ID" value="KFK41994"/>
    <property type="gene ID" value="AALP_AA2G198600"/>
</dbReference>
<sequence>MNEYDRGVDTFSPEGRLFKSNTPLKLSRSCSLYVRC</sequence>
<evidence type="ECO:0000313" key="1">
    <source>
        <dbReference type="EMBL" id="KFK41994.1"/>
    </source>
</evidence>
<name>A0A087HIP2_ARAAL</name>
<accession>A0A087HIP2</accession>
<evidence type="ECO:0000313" key="2">
    <source>
        <dbReference type="Proteomes" id="UP000029120"/>
    </source>
</evidence>
<gene>
    <name evidence="1" type="ordered locus">AALP_Aa2g198600</name>
</gene>
<dbReference type="EMBL" id="CM002870">
    <property type="protein sequence ID" value="KFK41994.1"/>
    <property type="molecule type" value="Genomic_DNA"/>
</dbReference>
<dbReference type="Proteomes" id="UP000029120">
    <property type="component" value="Chromosome 2"/>
</dbReference>
<keyword evidence="2" id="KW-1185">Reference proteome</keyword>
<organism evidence="1 2">
    <name type="scientific">Arabis alpina</name>
    <name type="common">Alpine rock-cress</name>
    <dbReference type="NCBI Taxonomy" id="50452"/>
    <lineage>
        <taxon>Eukaryota</taxon>
        <taxon>Viridiplantae</taxon>
        <taxon>Streptophyta</taxon>
        <taxon>Embryophyta</taxon>
        <taxon>Tracheophyta</taxon>
        <taxon>Spermatophyta</taxon>
        <taxon>Magnoliopsida</taxon>
        <taxon>eudicotyledons</taxon>
        <taxon>Gunneridae</taxon>
        <taxon>Pentapetalae</taxon>
        <taxon>rosids</taxon>
        <taxon>malvids</taxon>
        <taxon>Brassicales</taxon>
        <taxon>Brassicaceae</taxon>
        <taxon>Arabideae</taxon>
        <taxon>Arabis</taxon>
    </lineage>
</organism>
<reference evidence="2" key="1">
    <citation type="journal article" date="2015" name="Nat. Plants">
        <title>Genome expansion of Arabis alpina linked with retrotransposition and reduced symmetric DNA methylation.</title>
        <authorList>
            <person name="Willing E.M."/>
            <person name="Rawat V."/>
            <person name="Mandakova T."/>
            <person name="Maumus F."/>
            <person name="James G.V."/>
            <person name="Nordstroem K.J."/>
            <person name="Becker C."/>
            <person name="Warthmann N."/>
            <person name="Chica C."/>
            <person name="Szarzynska B."/>
            <person name="Zytnicki M."/>
            <person name="Albani M.C."/>
            <person name="Kiefer C."/>
            <person name="Bergonzi S."/>
            <person name="Castaings L."/>
            <person name="Mateos J.L."/>
            <person name="Berns M.C."/>
            <person name="Bujdoso N."/>
            <person name="Piofczyk T."/>
            <person name="de Lorenzo L."/>
            <person name="Barrero-Sicilia C."/>
            <person name="Mateos I."/>
            <person name="Piednoel M."/>
            <person name="Hagmann J."/>
            <person name="Chen-Min-Tao R."/>
            <person name="Iglesias-Fernandez R."/>
            <person name="Schuster S.C."/>
            <person name="Alonso-Blanco C."/>
            <person name="Roudier F."/>
            <person name="Carbonero P."/>
            <person name="Paz-Ares J."/>
            <person name="Davis S.J."/>
            <person name="Pecinka A."/>
            <person name="Quesneville H."/>
            <person name="Colot V."/>
            <person name="Lysak M.A."/>
            <person name="Weigel D."/>
            <person name="Coupland G."/>
            <person name="Schneeberger K."/>
        </authorList>
    </citation>
    <scope>NUCLEOTIDE SEQUENCE [LARGE SCALE GENOMIC DNA]</scope>
    <source>
        <strain evidence="2">cv. Pajares</strain>
    </source>
</reference>